<evidence type="ECO:0000259" key="2">
    <source>
        <dbReference type="Pfam" id="PF18962"/>
    </source>
</evidence>
<dbReference type="Pfam" id="PF18962">
    <property type="entry name" value="Por_Secre_tail"/>
    <property type="match status" value="1"/>
</dbReference>
<organism evidence="3 4">
    <name type="scientific">Dokdonia ponticola</name>
    <dbReference type="NCBI Taxonomy" id="2041041"/>
    <lineage>
        <taxon>Bacteria</taxon>
        <taxon>Pseudomonadati</taxon>
        <taxon>Bacteroidota</taxon>
        <taxon>Flavobacteriia</taxon>
        <taxon>Flavobacteriales</taxon>
        <taxon>Flavobacteriaceae</taxon>
        <taxon>Dokdonia</taxon>
    </lineage>
</organism>
<gene>
    <name evidence="3" type="ORF">ACFO3O_03115</name>
</gene>
<name>A0ABV9HRT1_9FLAO</name>
<sequence length="587" mass="65150">MLLLIFQTSYSQIAKIQFIHNAPDISITEVDVYVDDILVVDNLAFKTGSAFIDIPFDGNMAQISISNATDESDVLVSRERMLVDQENYYVVLNGIYNSEGYEDAEPFDVSIYEGARLEASDENGFESPLDVIVHHGILGVENQVVVDGTQILAGPVAFANWMSFSEYSGYSPWESNVNIGCELHESYSIPQYLYFPYRFELETENLGLENQTVIMLLTGFRYPENNNDGEPLNAWYLPVEGGDFVLLSEDKIANIQFVHNAPDASIEEVDVFANGMLVADNLSFKTGTSFVPVVIDQNDAVNISIRDASNGDILLNEYVQSLTDQENYYAVIDGILDTDAYTDVEPFGVYVYEGAQLEASDPDAGLGLDILVHHGAIGFDHTLDVYANQNLSFNFEMAELLSFSDYSSNLENDDSSSDYSTWSSYDDIYITIGDYGGIVGGDLLSDFEFNFNFELPSENIDLENQAILMLLSGFQNPSTNNDGQPFDVFYLTPEGGEFRSATLSLDDSTASSILVYPNPVQDILTVKTLSTQVTGAIYDMRGRLIYNNILIQDTTTIDVTALTSGIYFLQLTDQNNNASTVRRIIKT</sequence>
<protein>
    <submittedName>
        <fullName evidence="3">T9SS type A sorting domain-containing protein</fullName>
    </submittedName>
</protein>
<dbReference type="InterPro" id="IPR026444">
    <property type="entry name" value="Secre_tail"/>
</dbReference>
<keyword evidence="1" id="KW-0732">Signal</keyword>
<feature type="domain" description="Secretion system C-terminal sorting" evidence="2">
    <location>
        <begin position="515"/>
        <end position="582"/>
    </location>
</feature>
<accession>A0ABV9HRT1</accession>
<evidence type="ECO:0000256" key="1">
    <source>
        <dbReference type="ARBA" id="ARBA00022729"/>
    </source>
</evidence>
<dbReference type="Proteomes" id="UP001596043">
    <property type="component" value="Unassembled WGS sequence"/>
</dbReference>
<keyword evidence="4" id="KW-1185">Reference proteome</keyword>
<proteinExistence type="predicted"/>
<comment type="caution">
    <text evidence="3">The sequence shown here is derived from an EMBL/GenBank/DDBJ whole genome shotgun (WGS) entry which is preliminary data.</text>
</comment>
<dbReference type="EMBL" id="JBHSFV010000001">
    <property type="protein sequence ID" value="MFC4632879.1"/>
    <property type="molecule type" value="Genomic_DNA"/>
</dbReference>
<reference evidence="4" key="1">
    <citation type="journal article" date="2019" name="Int. J. Syst. Evol. Microbiol.">
        <title>The Global Catalogue of Microorganisms (GCM) 10K type strain sequencing project: providing services to taxonomists for standard genome sequencing and annotation.</title>
        <authorList>
            <consortium name="The Broad Institute Genomics Platform"/>
            <consortium name="The Broad Institute Genome Sequencing Center for Infectious Disease"/>
            <person name="Wu L."/>
            <person name="Ma J."/>
        </authorList>
    </citation>
    <scope>NUCLEOTIDE SEQUENCE [LARGE SCALE GENOMIC DNA]</scope>
    <source>
        <strain evidence="4">YJ-61-S</strain>
    </source>
</reference>
<dbReference type="RefSeq" id="WP_379977043.1">
    <property type="nucleotide sequence ID" value="NZ_JBHSFV010000001.1"/>
</dbReference>
<evidence type="ECO:0000313" key="3">
    <source>
        <dbReference type="EMBL" id="MFC4632879.1"/>
    </source>
</evidence>
<dbReference type="NCBIfam" id="TIGR04183">
    <property type="entry name" value="Por_Secre_tail"/>
    <property type="match status" value="1"/>
</dbReference>
<evidence type="ECO:0000313" key="4">
    <source>
        <dbReference type="Proteomes" id="UP001596043"/>
    </source>
</evidence>